<evidence type="ECO:0000313" key="3">
    <source>
        <dbReference type="Proteomes" id="UP000471026"/>
    </source>
</evidence>
<dbReference type="EMBL" id="WMHZ01000018">
    <property type="protein sequence ID" value="NDO78827.1"/>
    <property type="molecule type" value="Genomic_DNA"/>
</dbReference>
<dbReference type="SUPFAM" id="SSF53756">
    <property type="entry name" value="UDP-Glycosyltransferase/glycogen phosphorylase"/>
    <property type="match status" value="1"/>
</dbReference>
<accession>A0A6N9R1N0</accession>
<proteinExistence type="predicted"/>
<gene>
    <name evidence="2" type="ORF">GKZ75_11490</name>
</gene>
<dbReference type="Gene3D" id="3.40.50.2000">
    <property type="entry name" value="Glycogen Phosphorylase B"/>
    <property type="match status" value="2"/>
</dbReference>
<name>A0A6N9R1N0_9MICC</name>
<dbReference type="RefSeq" id="WP_162230137.1">
    <property type="nucleotide sequence ID" value="NZ_WMHZ01000018.1"/>
</dbReference>
<dbReference type="Pfam" id="PF13524">
    <property type="entry name" value="Glyco_trans_1_2"/>
    <property type="match status" value="1"/>
</dbReference>
<evidence type="ECO:0000259" key="1">
    <source>
        <dbReference type="Pfam" id="PF13524"/>
    </source>
</evidence>
<comment type="caution">
    <text evidence="2">The sequence shown here is derived from an EMBL/GenBank/DDBJ whole genome shotgun (WGS) entry which is preliminary data.</text>
</comment>
<feature type="domain" description="Spore protein YkvP/CgeB glycosyl transferase-like" evidence="1">
    <location>
        <begin position="1072"/>
        <end position="1183"/>
    </location>
</feature>
<organism evidence="2 3">
    <name type="scientific">Kocuria marina subsp. indica</name>
    <dbReference type="NCBI Taxonomy" id="1049583"/>
    <lineage>
        <taxon>Bacteria</taxon>
        <taxon>Bacillati</taxon>
        <taxon>Actinomycetota</taxon>
        <taxon>Actinomycetes</taxon>
        <taxon>Micrococcales</taxon>
        <taxon>Micrococcaceae</taxon>
        <taxon>Kocuria</taxon>
    </lineage>
</organism>
<dbReference type="Proteomes" id="UP000471026">
    <property type="component" value="Unassembled WGS sequence"/>
</dbReference>
<protein>
    <submittedName>
        <fullName evidence="2">Glycosyltransferase</fullName>
    </submittedName>
</protein>
<keyword evidence="2" id="KW-0808">Transferase</keyword>
<dbReference type="CDD" id="cd03801">
    <property type="entry name" value="GT4_PimA-like"/>
    <property type="match status" value="1"/>
</dbReference>
<evidence type="ECO:0000313" key="2">
    <source>
        <dbReference type="EMBL" id="NDO78827.1"/>
    </source>
</evidence>
<dbReference type="GO" id="GO:0016740">
    <property type="term" value="F:transferase activity"/>
    <property type="evidence" value="ECO:0007669"/>
    <property type="project" value="UniProtKB-KW"/>
</dbReference>
<sequence length="1337" mass="147918">MSNGTEEDFRPLVDLNEAIMSSNVLSPDSWVRVDREGYRRFVELDRAARRSVTDELSSCAGVVTDDAKKLRFMAGFASHRAVRFHYAPSVATEDLKLLLAPFIDRKNRAPSIVYLRHELEEVSGLGHDVHQFFDQLPQGTAALNHHALLIPSTQRDDQGLPMPRSIASRLVNAADASGAVHILTDDLHVTWSLLGHKNLSPRVIFVMSSPRGDESDAIGAKDVARLADVLLSRDGRILVTDTTARDVVALQLGVERARVLLSVPEWGIAAIQDLADQGRPMVTLARNTNLLIAGHDFKFLGELVGVLQRVHGLTLSYDRWRTQRHQDVQASDTALSEADVILCEFSSNNAVWYSWHKRPGQTLIVHFHGYELFQDIVHDINVANVDKFVFVSEFYRQRVIQELGWPAERTTVIPNMIEVAEYLGTKIDDARFHLGLAGYVPILKRPDRALDLLETLLEHDDRYVLHLRGRNPWDYAWMWRQPVVQDAYRAFYERLIDNPELLAHVSFDAFDPDMGRWFRRIGWMLSPSSRETFHLAPVEGQASGAVPVVWDREGAREIFPEEFVHADMTSAADGILRANAIESGFDQASARARQAVQRWDLSHIAPLWADVLFGGSTQRPAVADEFDLTRMQQNFDETGDVAMLDRMLLLLLIRERDLVAAEALLNRYPGREEELSARTRELLSEHREEHLFRSGSFVRPPRSPGAAYLPVRDTALAISLEMAGAGGDLIPAREVNEAAAQLRITTLGSAAPASDIEALVADPELRPVQQVQWIADAVTRAARVHRPAALVTSAHFTTAWGTVLAARRLGVPAILETAGGDPDAAWMPGSDEFDAAVDTAAEVTTDVVTAAVSAHAHRTAATPSVTLGDLTVGVIADEFTQRTIAGRCHVVSIPRRDAYLHVASQNLDVLFVESAWTGHNREWFHGVAYYPNERDDIERAIATARALGVPVIFWNKEDPVHFRSFAPTAALCDAIYTTDADRIPAYLQLPDGHRPATVASMPFYAEPVLHNPLPGSWAEKHTVSYAGTYYGARYAHRSAELDALLAAAATQGLTIYDRQVNVPNSPYHFPSRYDDFIEGGLSYDQVLEAYKAHPVHINVNSVDDSPTMFSRRVVEIAASGAVVVSGTGLGLSRCLPAVPTENDPTRLEEILAPCMKDRAHWRQLSWEQLRQVRRSYLAEHALAIMFRGVGVPVAISDDTAWSAVVEDLTPDVAAELLAQTLRPQDVTVAAAHEDALVTLASAGIPVVSEPTAPWICTWRGPAGETWAEDIMHAARFAPRDVHRLGARVGDSTEHGLMSWSGATSGPEFVRRGGSTGRTLLWLLPAPEETTQEEKNND</sequence>
<dbReference type="InterPro" id="IPR055259">
    <property type="entry name" value="YkvP/CgeB_Glyco_trans-like"/>
</dbReference>
<reference evidence="2 3" key="1">
    <citation type="submission" date="2019-11" db="EMBL/GenBank/DDBJ databases">
        <title>Draft genome sequence of Kocuria indica DP-K7, a methyl red degrading Actinobacterium.</title>
        <authorList>
            <person name="Kumaran S."/>
            <person name="Tischler D."/>
            <person name="Ngo A.C.R."/>
            <person name="Schultes F."/>
        </authorList>
    </citation>
    <scope>NUCLEOTIDE SEQUENCE [LARGE SCALE GENOMIC DNA]</scope>
    <source>
        <strain evidence="2 3">DP-K7</strain>
    </source>
</reference>